<sequence length="346" mass="38508">MGLIEQWLEIKPLDTLFFRGGEPMEAGETHEAGRPIFPPAPDTIIGALRTAILGQKGIDLAVVKKLGKEQDLDLENLPFWGSPARPGFRIAGPLLKANGIVLFPAPANWFYSQPGWEPTRFVIYEARPDKKTVSVKLPFNKALWVENPPQDMERLSLGFWVNRKALENQEKFSLEVAESITDISEEKALAVPVELLLKTEQRVGIARDNRLRMVRTGHLYATHHLRLAKGVSLVVGLDKALCPSHLNEKGLFQFGGEGRLVRYHLIKDKPQLPQKNNGRWLAVSLLSFSRARSASNLAGPYASGKLLRVGGFDLNSGFHKPARTFFPVGTVFFADKDPGLCELIPF</sequence>
<accession>F8A9I6</accession>
<dbReference type="eggNOG" id="COG1769">
    <property type="taxonomic scope" value="Bacteria"/>
</dbReference>
<dbReference type="PaxDb" id="667014-Thein_1345"/>
<dbReference type="Proteomes" id="UP000006793">
    <property type="component" value="Chromosome"/>
</dbReference>
<keyword evidence="2" id="KW-1185">Reference proteome</keyword>
<dbReference type="HOGENOM" id="CLU_849739_0_0_0"/>
<protein>
    <submittedName>
        <fullName evidence="1">CRISPR-associated protein, Cmr3</fullName>
    </submittedName>
</protein>
<dbReference type="RefSeq" id="WP_013907954.1">
    <property type="nucleotide sequence ID" value="NC_015681.1"/>
</dbReference>
<dbReference type="Pfam" id="PF09700">
    <property type="entry name" value="Cas_Cmr3"/>
    <property type="match status" value="1"/>
</dbReference>
<name>F8A9I6_THEID</name>
<evidence type="ECO:0000313" key="1">
    <source>
        <dbReference type="EMBL" id="AEH45212.1"/>
    </source>
</evidence>
<dbReference type="InParanoid" id="F8A9I6"/>
<dbReference type="InterPro" id="IPR019117">
    <property type="entry name" value="CRISPR-assoc_protein_Cmr3"/>
</dbReference>
<dbReference type="Gene3D" id="3.30.70.2940">
    <property type="match status" value="1"/>
</dbReference>
<reference evidence="2" key="1">
    <citation type="submission" date="2011-04" db="EMBL/GenBank/DDBJ databases">
        <title>The complete genome of Thermodesulfatator indicus DSM 15286.</title>
        <authorList>
            <person name="Lucas S."/>
            <person name="Copeland A."/>
            <person name="Lapidus A."/>
            <person name="Bruce D."/>
            <person name="Goodwin L."/>
            <person name="Pitluck S."/>
            <person name="Peters L."/>
            <person name="Kyrpides N."/>
            <person name="Mavromatis K."/>
            <person name="Pagani I."/>
            <person name="Ivanova N."/>
            <person name="Saunders L."/>
            <person name="Detter J.C."/>
            <person name="Tapia R."/>
            <person name="Han C."/>
            <person name="Land M."/>
            <person name="Hauser L."/>
            <person name="Markowitz V."/>
            <person name="Cheng J.-F."/>
            <person name="Hugenholtz P."/>
            <person name="Woyke T."/>
            <person name="Wu D."/>
            <person name="Spring S."/>
            <person name="Schroeder M."/>
            <person name="Brambilla E."/>
            <person name="Klenk H.-P."/>
            <person name="Eisen J.A."/>
        </authorList>
    </citation>
    <scope>NUCLEOTIDE SEQUENCE [LARGE SCALE GENOMIC DNA]</scope>
    <source>
        <strain evidence="2">DSM 15286 / JCM 11887 / CIR29812</strain>
    </source>
</reference>
<dbReference type="KEGG" id="tid:Thein_1345"/>
<evidence type="ECO:0000313" key="2">
    <source>
        <dbReference type="Proteomes" id="UP000006793"/>
    </source>
</evidence>
<organism evidence="1 2">
    <name type="scientific">Thermodesulfatator indicus (strain DSM 15286 / JCM 11887 / CIR29812)</name>
    <dbReference type="NCBI Taxonomy" id="667014"/>
    <lineage>
        <taxon>Bacteria</taxon>
        <taxon>Pseudomonadati</taxon>
        <taxon>Thermodesulfobacteriota</taxon>
        <taxon>Thermodesulfobacteria</taxon>
        <taxon>Thermodesulfobacteriales</taxon>
        <taxon>Thermodesulfatatoraceae</taxon>
        <taxon>Thermodesulfatator</taxon>
    </lineage>
</organism>
<dbReference type="STRING" id="667014.Thein_1345"/>
<reference evidence="1 2" key="2">
    <citation type="journal article" date="2012" name="Stand. Genomic Sci.">
        <title>Complete genome sequence of the thermophilic sulfate-reducing ocean bacterium Thermodesulfatator indicus type strain (CIR29812(T)).</title>
        <authorList>
            <person name="Anderson I."/>
            <person name="Saunders E."/>
            <person name="Lapidus A."/>
            <person name="Nolan M."/>
            <person name="Lucas S."/>
            <person name="Tice H."/>
            <person name="Del Rio T.G."/>
            <person name="Cheng J.F."/>
            <person name="Han C."/>
            <person name="Tapia R."/>
            <person name="Goodwin L.A."/>
            <person name="Pitluck S."/>
            <person name="Liolios K."/>
            <person name="Mavromatis K."/>
            <person name="Pagani I."/>
            <person name="Ivanova N."/>
            <person name="Mikhailova N."/>
            <person name="Pati A."/>
            <person name="Chen A."/>
            <person name="Palaniappan K."/>
            <person name="Land M."/>
            <person name="Hauser L."/>
            <person name="Jeffries C.D."/>
            <person name="Chang Y.J."/>
            <person name="Brambilla E.M."/>
            <person name="Rohde M."/>
            <person name="Spring S."/>
            <person name="Goker M."/>
            <person name="Detter J.C."/>
            <person name="Woyke T."/>
            <person name="Bristow J."/>
            <person name="Eisen J.A."/>
            <person name="Markowitz V."/>
            <person name="Hugenholtz P."/>
            <person name="Kyrpides N.C."/>
            <person name="Klenk H.P."/>
        </authorList>
    </citation>
    <scope>NUCLEOTIDE SEQUENCE [LARGE SCALE GENOMIC DNA]</scope>
    <source>
        <strain evidence="2">DSM 15286 / JCM 11887 / CIR29812</strain>
    </source>
</reference>
<dbReference type="AlphaFoldDB" id="F8A9I6"/>
<gene>
    <name evidence="1" type="ordered locus">Thein_1345</name>
</gene>
<dbReference type="EMBL" id="CP002683">
    <property type="protein sequence ID" value="AEH45212.1"/>
    <property type="molecule type" value="Genomic_DNA"/>
</dbReference>
<dbReference type="OrthoDB" id="6162707at2"/>
<proteinExistence type="predicted"/>